<dbReference type="EMBL" id="JAEINI020000021">
    <property type="protein sequence ID" value="MCB5228352.1"/>
    <property type="molecule type" value="Genomic_DNA"/>
</dbReference>
<evidence type="ECO:0000313" key="2">
    <source>
        <dbReference type="Proteomes" id="UP000633814"/>
    </source>
</evidence>
<dbReference type="Proteomes" id="UP000633814">
    <property type="component" value="Unassembled WGS sequence"/>
</dbReference>
<name>A0ABS8C7U4_9ALTE</name>
<dbReference type="RefSeq" id="WP_226752408.1">
    <property type="nucleotide sequence ID" value="NZ_JAEINI020000021.1"/>
</dbReference>
<organism evidence="1 2">
    <name type="scientific">Alishewanella maricola</name>
    <dbReference type="NCBI Taxonomy" id="2795740"/>
    <lineage>
        <taxon>Bacteria</taxon>
        <taxon>Pseudomonadati</taxon>
        <taxon>Pseudomonadota</taxon>
        <taxon>Gammaproteobacteria</taxon>
        <taxon>Alteromonadales</taxon>
        <taxon>Alteromonadaceae</taxon>
        <taxon>Alishewanella</taxon>
    </lineage>
</organism>
<accession>A0ABS8C7U4</accession>
<sequence>MPRKLTFKNQDLSFLNRYLLRIKSDDNTLKLNAQKLKQLKQAFYDLPPFKSYPTSLSEKNIVNKRLLERANSDLVKLLDATERERLSKARYAFKLKESEKNYSLDVTPTTHNCLAQITKCCKKFASEKNIDVKITAKSLLEIILLNVHFQVVVEKNVEEGISSLLDDYLVKTAQKRDEYDD</sequence>
<proteinExistence type="predicted"/>
<protein>
    <submittedName>
        <fullName evidence="1">Uncharacterized protein</fullName>
    </submittedName>
</protein>
<keyword evidence="2" id="KW-1185">Reference proteome</keyword>
<gene>
    <name evidence="1" type="ORF">JAO78_016220</name>
</gene>
<evidence type="ECO:0000313" key="1">
    <source>
        <dbReference type="EMBL" id="MCB5228352.1"/>
    </source>
</evidence>
<comment type="caution">
    <text evidence="1">The sequence shown here is derived from an EMBL/GenBank/DDBJ whole genome shotgun (WGS) entry which is preliminary data.</text>
</comment>
<reference evidence="1 2" key="1">
    <citation type="submission" date="2021-10" db="EMBL/GenBank/DDBJ databases">
        <title>Alishewanella koreense sp. nov. isolated from seawater of southwestern coast in South Korea and the proposal for the reclassification of Rheinheimera perlucida and Rheinheimera tuosuensis as Arsukibacterium perlucida and Arsukibacterium tuosuensis.</title>
        <authorList>
            <person name="Kim K.H."/>
            <person name="Ruan W."/>
            <person name="Kim K.R."/>
            <person name="Baek J.H."/>
            <person name="Jeon C.O."/>
        </authorList>
    </citation>
    <scope>NUCLEOTIDE SEQUENCE [LARGE SCALE GENOMIC DNA]</scope>
    <source>
        <strain evidence="1 2">16-MA</strain>
    </source>
</reference>